<name>A0AAE3VGN9_9BACT</name>
<dbReference type="InterPro" id="IPR023100">
    <property type="entry name" value="D-aminoacylase_insert_dom_sf"/>
</dbReference>
<dbReference type="SUPFAM" id="SSF51556">
    <property type="entry name" value="Metallo-dependent hydrolases"/>
    <property type="match status" value="1"/>
</dbReference>
<evidence type="ECO:0000313" key="3">
    <source>
        <dbReference type="Proteomes" id="UP001238163"/>
    </source>
</evidence>
<dbReference type="PANTHER" id="PTHR11647">
    <property type="entry name" value="HYDRANTOINASE/DIHYDROPYRIMIDINASE FAMILY MEMBER"/>
    <property type="match status" value="1"/>
</dbReference>
<dbReference type="InterPro" id="IPR050378">
    <property type="entry name" value="Metallo-dep_Hydrolases_sf"/>
</dbReference>
<dbReference type="InterPro" id="IPR032466">
    <property type="entry name" value="Metal_Hydrolase"/>
</dbReference>
<proteinExistence type="predicted"/>
<feature type="domain" description="Amidohydrolase 3" evidence="1">
    <location>
        <begin position="44"/>
        <end position="479"/>
    </location>
</feature>
<dbReference type="InterPro" id="IPR011059">
    <property type="entry name" value="Metal-dep_hydrolase_composite"/>
</dbReference>
<dbReference type="GO" id="GO:0016812">
    <property type="term" value="F:hydrolase activity, acting on carbon-nitrogen (but not peptide) bonds, in cyclic amides"/>
    <property type="evidence" value="ECO:0007669"/>
    <property type="project" value="TreeGrafter"/>
</dbReference>
<dbReference type="EMBL" id="JAUSVL010000001">
    <property type="protein sequence ID" value="MDQ0290147.1"/>
    <property type="molecule type" value="Genomic_DNA"/>
</dbReference>
<comment type="caution">
    <text evidence="2">The sequence shown here is derived from an EMBL/GenBank/DDBJ whole genome shotgun (WGS) entry which is preliminary data.</text>
</comment>
<protein>
    <submittedName>
        <fullName evidence="2">N-acyl-D-aspartate/D-glutamate deacylase</fullName>
    </submittedName>
</protein>
<dbReference type="Proteomes" id="UP001238163">
    <property type="component" value="Unassembled WGS sequence"/>
</dbReference>
<reference evidence="2" key="1">
    <citation type="submission" date="2023-07" db="EMBL/GenBank/DDBJ databases">
        <title>Genomic Encyclopedia of Type Strains, Phase IV (KMG-IV): sequencing the most valuable type-strain genomes for metagenomic binning, comparative biology and taxonomic classification.</title>
        <authorList>
            <person name="Goeker M."/>
        </authorList>
    </citation>
    <scope>NUCLEOTIDE SEQUENCE</scope>
    <source>
        <strain evidence="2">DSM 24202</strain>
    </source>
</reference>
<dbReference type="Gene3D" id="2.30.40.10">
    <property type="entry name" value="Urease, subunit C, domain 1"/>
    <property type="match status" value="1"/>
</dbReference>
<gene>
    <name evidence="2" type="ORF">J3R75_002254</name>
</gene>
<dbReference type="Pfam" id="PF07969">
    <property type="entry name" value="Amidohydro_3"/>
    <property type="match status" value="1"/>
</dbReference>
<dbReference type="AlphaFoldDB" id="A0AAE3VGN9"/>
<dbReference type="Gene3D" id="3.20.20.140">
    <property type="entry name" value="Metal-dependent hydrolases"/>
    <property type="match status" value="1"/>
</dbReference>
<dbReference type="SUPFAM" id="SSF51338">
    <property type="entry name" value="Composite domain of metallo-dependent hydrolases"/>
    <property type="match status" value="1"/>
</dbReference>
<keyword evidence="3" id="KW-1185">Reference proteome</keyword>
<evidence type="ECO:0000259" key="1">
    <source>
        <dbReference type="Pfam" id="PF07969"/>
    </source>
</evidence>
<sequence>MKVICGATICDGSGGPLRQGEVVLDGDVIAEIVAPGYCATADAEVIDGAGMLLAPGFIDAHAHSETKMLQHPENRTKLLQGVTTEVNGNCGSSPSCVPHDDGDFRWQSLAGYAALLDSLRPGLNSMTLCGHNSVRAAVMGNDQRAPTAAEMAKMKALLAAALADGAAGFSTGLIYFPGKFSSVVELIELASLLKGTSKVYATHMRSEGDDLEAALAEALAIASSAACRLQLSHLKTNSERNWHKLPAVLARIEAARAAGMEVFADRYPYVYSCTNLRQALPAPYDLMPGIQQYLRDSAEHQAEVVAALSRSQRDVAATILMESALRGRTLGDVATERGISVGQLCMELIMAAPGQHAAFLGMSETNMREILRQPWVCAGSDNVSLQLDDANDFGHPRAVGTFPVFFHMVAEALGPAEAVRKMTSLPAAVFNIPRRGLIKPGYVADLVLFSPEHYASHADYAGNNQAPEGVQMVMVAGKTAWDARRPDDVGRHGHFIPIPAR</sequence>
<evidence type="ECO:0000313" key="2">
    <source>
        <dbReference type="EMBL" id="MDQ0290147.1"/>
    </source>
</evidence>
<dbReference type="PANTHER" id="PTHR11647:SF1">
    <property type="entry name" value="COLLAPSIN RESPONSE MEDIATOR PROTEIN"/>
    <property type="match status" value="1"/>
</dbReference>
<dbReference type="RefSeq" id="WP_307261565.1">
    <property type="nucleotide sequence ID" value="NZ_JAUSVL010000001.1"/>
</dbReference>
<dbReference type="GO" id="GO:0016811">
    <property type="term" value="F:hydrolase activity, acting on carbon-nitrogen (but not peptide) bonds, in linear amides"/>
    <property type="evidence" value="ECO:0007669"/>
    <property type="project" value="InterPro"/>
</dbReference>
<organism evidence="2 3">
    <name type="scientific">Oligosphaera ethanolica</name>
    <dbReference type="NCBI Taxonomy" id="760260"/>
    <lineage>
        <taxon>Bacteria</taxon>
        <taxon>Pseudomonadati</taxon>
        <taxon>Lentisphaerota</taxon>
        <taxon>Oligosphaeria</taxon>
        <taxon>Oligosphaerales</taxon>
        <taxon>Oligosphaeraceae</taxon>
        <taxon>Oligosphaera</taxon>
    </lineage>
</organism>
<accession>A0AAE3VGN9</accession>
<dbReference type="GO" id="GO:0005829">
    <property type="term" value="C:cytosol"/>
    <property type="evidence" value="ECO:0007669"/>
    <property type="project" value="TreeGrafter"/>
</dbReference>
<dbReference type="InterPro" id="IPR013108">
    <property type="entry name" value="Amidohydro_3"/>
</dbReference>
<dbReference type="Gene3D" id="3.30.1490.130">
    <property type="entry name" value="D-aminoacylase. Domain 3"/>
    <property type="match status" value="1"/>
</dbReference>